<feature type="region of interest" description="Disordered" evidence="1">
    <location>
        <begin position="64"/>
        <end position="94"/>
    </location>
</feature>
<dbReference type="Proteomes" id="UP000789396">
    <property type="component" value="Unassembled WGS sequence"/>
</dbReference>
<evidence type="ECO:0000256" key="1">
    <source>
        <dbReference type="SAM" id="MobiDB-lite"/>
    </source>
</evidence>
<accession>A0A9N9IVK9</accession>
<organism evidence="2 3">
    <name type="scientific">Racocetra fulgida</name>
    <dbReference type="NCBI Taxonomy" id="60492"/>
    <lineage>
        <taxon>Eukaryota</taxon>
        <taxon>Fungi</taxon>
        <taxon>Fungi incertae sedis</taxon>
        <taxon>Mucoromycota</taxon>
        <taxon>Glomeromycotina</taxon>
        <taxon>Glomeromycetes</taxon>
        <taxon>Diversisporales</taxon>
        <taxon>Gigasporaceae</taxon>
        <taxon>Racocetra</taxon>
    </lineage>
</organism>
<comment type="caution">
    <text evidence="2">The sequence shown here is derived from an EMBL/GenBank/DDBJ whole genome shotgun (WGS) entry which is preliminary data.</text>
</comment>
<feature type="non-terminal residue" evidence="2">
    <location>
        <position position="459"/>
    </location>
</feature>
<feature type="region of interest" description="Disordered" evidence="1">
    <location>
        <begin position="1"/>
        <end position="22"/>
    </location>
</feature>
<sequence length="459" mass="53462">MENEDVIESINDSKNVETDFESSNSLIDNSIGISSIPLRHDSIDFNNRDQSIATNLDYINPSYQQSYQQSSESSTSSYQQSSESSTSSSQANTTKSGLLNRVGTYVSTTLRGADDIPSSETIRVVFHAHLPPNIESHFERAIPCVVGNIDELGKWEFPIVKLRQPYRRHMHRTTYWVSDPVTIPASCFETGDEIRYLYAIYIPKRQERKKNKDKDDRMDIDDKNEYSGDMYRESLGGNSRVLRNLLSEQNQFDIVNQIRIEGSDYWTKTIHDFEFLNFIWQSLTPTNTRNKLLEYRNILGKFQEITRQETTQRFIVECMQSTRDREKEKRLFLCVLIGYHIFLRQVNVISDVNLNPKFPSLEFFECLNKFQPENWLSDTPEILLVAIHALVRNNMYQDSIDWLKNMFAYAPLVDPGYSFIDVVAERNINLRRLFDFLPKYVTPHVNKIEDPRVYARVGA</sequence>
<keyword evidence="3" id="KW-1185">Reference proteome</keyword>
<name>A0A9N9IVK9_9GLOM</name>
<reference evidence="2" key="1">
    <citation type="submission" date="2021-06" db="EMBL/GenBank/DDBJ databases">
        <authorList>
            <person name="Kallberg Y."/>
            <person name="Tangrot J."/>
            <person name="Rosling A."/>
        </authorList>
    </citation>
    <scope>NUCLEOTIDE SEQUENCE</scope>
    <source>
        <strain evidence="2">IN212</strain>
    </source>
</reference>
<evidence type="ECO:0000313" key="3">
    <source>
        <dbReference type="Proteomes" id="UP000789396"/>
    </source>
</evidence>
<proteinExistence type="predicted"/>
<dbReference type="AlphaFoldDB" id="A0A9N9IVK9"/>
<protein>
    <submittedName>
        <fullName evidence="2">1461_t:CDS:1</fullName>
    </submittedName>
</protein>
<gene>
    <name evidence="2" type="ORF">RFULGI_LOCUS13683</name>
</gene>
<dbReference type="EMBL" id="CAJVPZ010036801">
    <property type="protein sequence ID" value="CAG8752150.1"/>
    <property type="molecule type" value="Genomic_DNA"/>
</dbReference>
<feature type="compositionally biased region" description="Low complexity" evidence="1">
    <location>
        <begin position="64"/>
        <end position="90"/>
    </location>
</feature>
<evidence type="ECO:0000313" key="2">
    <source>
        <dbReference type="EMBL" id="CAG8752150.1"/>
    </source>
</evidence>
<dbReference type="OrthoDB" id="2400221at2759"/>